<dbReference type="KEGG" id="cci:CC1G_03556"/>
<sequence>MAKSPSTSRKRQRPVSPPPEASTSASPAEVLTTRRSSPLKKARVEEGASESATLTDGPAAAASTSTQAQQGGVESTAVDVNEEATASANQEPAPEPRRSRRLAASEASSSKVGAPSTPAKRKRAASPADEEATTSKSTDASPSKGKGKEPVKVAPTPAKKRKTAGEPVREQPTSQDEQAARTSRAGKRKRAEESDPPAPEAPAGDQDNKRQKQEQTIEETEQHSESTVAPPAVRGQTPQAPTTIYSVPFEILAEILLYTKSSKAVLSLASTCKHFCHTLLQPEATYVWKYVRENNVPLPPPDYHQYGFGRIFASEASYAKFVFGGGKCEMCGEETEKNFTSYALRIMLCKKPECETRFLNARYLETRDSVVRANQLTSYSQLLPTLEDSQLFNRGGASSHTALLTRKEVPEEVRAFLVEQRDKPDFREKLDRFKVKQMKWMGLCREIIKWRRKVRSTYYEVKERNTELGKAIAERMGWDFEQMMNCTDYGPYHRQKCHVFEEVRLEDVNAVLSTKIQGQLARLLDKIDRRTHEMRYQETRKQIINHYNYLKSSRNKDAIPILPALTAFRTLPVIAMLQDDEASTTPANEVSKSLKNDKVLSNMLRTQITTWVNKARTDLGTQIGLSPLEKRWKSVNKTDLHPVERVNVRYRCKRCTVLGERYEEDGCFDFAGACAHDCSKAGAPPKKKNRGWKWSAENFEKDVKASAAITSFLEKLRPLATTSMFVPLYQLEEKYNGVAGILERLGDSHSVVCTSCPTPIVMKFKNLIGHSHRHDKMEFYISNGIPSTDLVGRYPFQAGYTRHLLKSGQKMKEARDAKVYGCRYCYGKLVEECRVKREAREREREEQGAVQGEELGQSQEQEGQGDANATAGTSAAPQSNVDSDLPKPSVLCSFDGLRSHLKAKHQIEDVRDEDWFLISVPVGLGEAMKRK</sequence>
<dbReference type="PROSITE" id="PS00370">
    <property type="entry name" value="PEP_ENZYMES_PHOS_SITE"/>
    <property type="match status" value="1"/>
</dbReference>
<dbReference type="RefSeq" id="XP_001832542.1">
    <property type="nucleotide sequence ID" value="XM_001832490.1"/>
</dbReference>
<name>A8NCJ8_COPC7</name>
<feature type="compositionally biased region" description="Low complexity" evidence="1">
    <location>
        <begin position="59"/>
        <end position="70"/>
    </location>
</feature>
<dbReference type="InterPro" id="IPR018274">
    <property type="entry name" value="PEP_util_AS"/>
</dbReference>
<organism evidence="3 4">
    <name type="scientific">Coprinopsis cinerea (strain Okayama-7 / 130 / ATCC MYA-4618 / FGSC 9003)</name>
    <name type="common">Inky cap fungus</name>
    <name type="synonym">Hormographiella aspergillata</name>
    <dbReference type="NCBI Taxonomy" id="240176"/>
    <lineage>
        <taxon>Eukaryota</taxon>
        <taxon>Fungi</taxon>
        <taxon>Dikarya</taxon>
        <taxon>Basidiomycota</taxon>
        <taxon>Agaricomycotina</taxon>
        <taxon>Agaricomycetes</taxon>
        <taxon>Agaricomycetidae</taxon>
        <taxon>Agaricales</taxon>
        <taxon>Agaricineae</taxon>
        <taxon>Psathyrellaceae</taxon>
        <taxon>Coprinopsis</taxon>
    </lineage>
</organism>
<proteinExistence type="predicted"/>
<dbReference type="eggNOG" id="ENOG502SHRZ">
    <property type="taxonomic scope" value="Eukaryota"/>
</dbReference>
<dbReference type="GO" id="GO:0016772">
    <property type="term" value="F:transferase activity, transferring phosphorus-containing groups"/>
    <property type="evidence" value="ECO:0007669"/>
    <property type="project" value="InterPro"/>
</dbReference>
<feature type="compositionally biased region" description="Polar residues" evidence="1">
    <location>
        <begin position="171"/>
        <end position="181"/>
    </location>
</feature>
<dbReference type="EMBL" id="AACS02000009">
    <property type="protein sequence ID" value="EAU89291.1"/>
    <property type="molecule type" value="Genomic_DNA"/>
</dbReference>
<dbReference type="VEuPathDB" id="FungiDB:CC1G_03556"/>
<feature type="region of interest" description="Disordered" evidence="1">
    <location>
        <begin position="1"/>
        <end position="240"/>
    </location>
</feature>
<evidence type="ECO:0000259" key="2">
    <source>
        <dbReference type="PROSITE" id="PS50181"/>
    </source>
</evidence>
<dbReference type="InterPro" id="IPR001810">
    <property type="entry name" value="F-box_dom"/>
</dbReference>
<feature type="region of interest" description="Disordered" evidence="1">
    <location>
        <begin position="842"/>
        <end position="887"/>
    </location>
</feature>
<gene>
    <name evidence="3" type="ORF">CC1G_03556</name>
</gene>
<feature type="compositionally biased region" description="Basic and acidic residues" evidence="1">
    <location>
        <begin position="206"/>
        <end position="224"/>
    </location>
</feature>
<dbReference type="OrthoDB" id="3220023at2759"/>
<protein>
    <recommendedName>
        <fullName evidence="2">F-box domain-containing protein</fullName>
    </recommendedName>
</protein>
<feature type="compositionally biased region" description="Low complexity" evidence="1">
    <location>
        <begin position="848"/>
        <end position="865"/>
    </location>
</feature>
<evidence type="ECO:0000313" key="4">
    <source>
        <dbReference type="Proteomes" id="UP000001861"/>
    </source>
</evidence>
<dbReference type="PROSITE" id="PS50181">
    <property type="entry name" value="FBOX"/>
    <property type="match status" value="1"/>
</dbReference>
<keyword evidence="4" id="KW-1185">Reference proteome</keyword>
<dbReference type="SUPFAM" id="SSF81383">
    <property type="entry name" value="F-box domain"/>
    <property type="match status" value="1"/>
</dbReference>
<dbReference type="AlphaFoldDB" id="A8NCJ8"/>
<dbReference type="GeneID" id="6009029"/>
<dbReference type="InParanoid" id="A8NCJ8"/>
<feature type="compositionally biased region" description="Polar residues" evidence="1">
    <location>
        <begin position="870"/>
        <end position="882"/>
    </location>
</feature>
<reference evidence="3 4" key="1">
    <citation type="journal article" date="2010" name="Proc. Natl. Acad. Sci. U.S.A.">
        <title>Insights into evolution of multicellular fungi from the assembled chromosomes of the mushroom Coprinopsis cinerea (Coprinus cinereus).</title>
        <authorList>
            <person name="Stajich J.E."/>
            <person name="Wilke S.K."/>
            <person name="Ahren D."/>
            <person name="Au C.H."/>
            <person name="Birren B.W."/>
            <person name="Borodovsky M."/>
            <person name="Burns C."/>
            <person name="Canback B."/>
            <person name="Casselton L.A."/>
            <person name="Cheng C.K."/>
            <person name="Deng J."/>
            <person name="Dietrich F.S."/>
            <person name="Fargo D.C."/>
            <person name="Farman M.L."/>
            <person name="Gathman A.C."/>
            <person name="Goldberg J."/>
            <person name="Guigo R."/>
            <person name="Hoegger P.J."/>
            <person name="Hooker J.B."/>
            <person name="Huggins A."/>
            <person name="James T.Y."/>
            <person name="Kamada T."/>
            <person name="Kilaru S."/>
            <person name="Kodira C."/>
            <person name="Kues U."/>
            <person name="Kupfer D."/>
            <person name="Kwan H.S."/>
            <person name="Lomsadze A."/>
            <person name="Li W."/>
            <person name="Lilly W.W."/>
            <person name="Ma L.J."/>
            <person name="Mackey A.J."/>
            <person name="Manning G."/>
            <person name="Martin F."/>
            <person name="Muraguchi H."/>
            <person name="Natvig D.O."/>
            <person name="Palmerini H."/>
            <person name="Ramesh M.A."/>
            <person name="Rehmeyer C.J."/>
            <person name="Roe B.A."/>
            <person name="Shenoy N."/>
            <person name="Stanke M."/>
            <person name="Ter-Hovhannisyan V."/>
            <person name="Tunlid A."/>
            <person name="Velagapudi R."/>
            <person name="Vision T.J."/>
            <person name="Zeng Q."/>
            <person name="Zolan M.E."/>
            <person name="Pukkila P.J."/>
        </authorList>
    </citation>
    <scope>NUCLEOTIDE SEQUENCE [LARGE SCALE GENOMIC DNA]</scope>
    <source>
        <strain evidence="4">Okayama-7 / 130 / ATCC MYA-4618 / FGSC 9003</strain>
    </source>
</reference>
<dbReference type="InterPro" id="IPR036047">
    <property type="entry name" value="F-box-like_dom_sf"/>
</dbReference>
<evidence type="ECO:0000256" key="1">
    <source>
        <dbReference type="SAM" id="MobiDB-lite"/>
    </source>
</evidence>
<dbReference type="OMA" id="ARCNKFF"/>
<evidence type="ECO:0000313" key="3">
    <source>
        <dbReference type="EMBL" id="EAU89291.1"/>
    </source>
</evidence>
<feature type="compositionally biased region" description="Low complexity" evidence="1">
    <location>
        <begin position="21"/>
        <end position="30"/>
    </location>
</feature>
<dbReference type="Proteomes" id="UP000001861">
    <property type="component" value="Unassembled WGS sequence"/>
</dbReference>
<comment type="caution">
    <text evidence="3">The sequence shown here is derived from an EMBL/GenBank/DDBJ whole genome shotgun (WGS) entry which is preliminary data.</text>
</comment>
<accession>A8NCJ8</accession>
<feature type="domain" description="F-box" evidence="2">
    <location>
        <begin position="241"/>
        <end position="291"/>
    </location>
</feature>